<accession>A0A1A9AII2</accession>
<evidence type="ECO:0000313" key="2">
    <source>
        <dbReference type="Proteomes" id="UP000078555"/>
    </source>
</evidence>
<proteinExistence type="predicted"/>
<dbReference type="AlphaFoldDB" id="A0A1A9AII2"/>
<dbReference type="EMBL" id="FLRD01001087">
    <property type="protein sequence ID" value="SBT56413.1"/>
    <property type="molecule type" value="Genomic_DNA"/>
</dbReference>
<keyword evidence="2" id="KW-1185">Reference proteome</keyword>
<protein>
    <submittedName>
        <fullName evidence="1">Uncharacterized protein</fullName>
    </submittedName>
</protein>
<evidence type="ECO:0000313" key="1">
    <source>
        <dbReference type="EMBL" id="SBT56413.1"/>
    </source>
</evidence>
<name>A0A1A9AII2_PLAOA</name>
<dbReference type="Proteomes" id="UP000078555">
    <property type="component" value="Unassembled WGS sequence"/>
</dbReference>
<organism evidence="1 2">
    <name type="scientific">Plasmodium ovale wallikeri</name>
    <dbReference type="NCBI Taxonomy" id="864142"/>
    <lineage>
        <taxon>Eukaryota</taxon>
        <taxon>Sar</taxon>
        <taxon>Alveolata</taxon>
        <taxon>Apicomplexa</taxon>
        <taxon>Aconoidasida</taxon>
        <taxon>Haemosporida</taxon>
        <taxon>Plasmodiidae</taxon>
        <taxon>Plasmodium</taxon>
        <taxon>Plasmodium (Plasmodium)</taxon>
    </lineage>
</organism>
<gene>
    <name evidence="1" type="ORF">POVWA1_075960</name>
</gene>
<sequence length="234" mass="25715">MGKNLYFIKKINDMLYWYFDPLLHRVEQVEAEPVHPEHRPGVGDLAEVVDVVGVAGVADDHLRQGDALLLQHLLRDQPGLVGRVGVHRDRCAGLDVGLADRAHDAPDARGQPGELDGALEDARADLGPGDALADVLDEHLGQGLRHVDQQSRSAVLELVGHVVVRVQARDHDDVELDLGGDLLDARDVSTEPEDGGVHDRVDPDTLELVQKCVIICINNNYDKMLIRIIETFLI</sequence>
<reference evidence="2" key="1">
    <citation type="submission" date="2016-05" db="EMBL/GenBank/DDBJ databases">
        <authorList>
            <person name="Naeem Raeece"/>
        </authorList>
    </citation>
    <scope>NUCLEOTIDE SEQUENCE [LARGE SCALE GENOMIC DNA]</scope>
</reference>